<dbReference type="PROSITE" id="PS50111">
    <property type="entry name" value="CHEMOTAXIS_TRANSDUC_2"/>
    <property type="match status" value="1"/>
</dbReference>
<evidence type="ECO:0000256" key="8">
    <source>
        <dbReference type="SAM" id="Phobius"/>
    </source>
</evidence>
<comment type="caution">
    <text evidence="11">The sequence shown here is derived from an EMBL/GenBank/DDBJ whole genome shotgun (WGS) entry which is preliminary data.</text>
</comment>
<reference evidence="11 12" key="1">
    <citation type="journal article" date="2019" name="Int. J. Syst. Evol. Microbiol.">
        <title>Anaerobacillus alkaliphilus sp. nov., a novel alkaliphilic and moderately halophilic bacterium.</title>
        <authorList>
            <person name="Borsodi A.K."/>
            <person name="Aszalos J.M."/>
            <person name="Bihari P."/>
            <person name="Nagy I."/>
            <person name="Schumann P."/>
            <person name="Sproer C."/>
            <person name="Kovacs A.L."/>
            <person name="Boka K."/>
            <person name="Dobosy P."/>
            <person name="Ovari M."/>
            <person name="Szili-Kovacs T."/>
            <person name="Toth E."/>
        </authorList>
    </citation>
    <scope>NUCLEOTIDE SEQUENCE [LARGE SCALE GENOMIC DNA]</scope>
    <source>
        <strain evidence="11 12">B16-10</strain>
    </source>
</reference>
<dbReference type="InterPro" id="IPR004089">
    <property type="entry name" value="MCPsignal_dom"/>
</dbReference>
<feature type="compositionally biased region" description="Basic and acidic residues" evidence="7">
    <location>
        <begin position="694"/>
        <end position="705"/>
    </location>
</feature>
<dbReference type="GO" id="GO:0005886">
    <property type="term" value="C:plasma membrane"/>
    <property type="evidence" value="ECO:0007669"/>
    <property type="project" value="UniProtKB-SubCell"/>
</dbReference>
<evidence type="ECO:0000313" key="11">
    <source>
        <dbReference type="EMBL" id="RXJ02063.1"/>
    </source>
</evidence>
<dbReference type="Gene3D" id="1.10.287.950">
    <property type="entry name" value="Methyl-accepting chemotaxis protein"/>
    <property type="match status" value="1"/>
</dbReference>
<gene>
    <name evidence="11" type="ORF">DS745_08200</name>
</gene>
<accession>A0A4Q0VVG4</accession>
<dbReference type="OrthoDB" id="2954261at2"/>
<comment type="similarity">
    <text evidence="5">Belongs to the methyl-accepting chemotaxis (MCP) protein family.</text>
</comment>
<protein>
    <submittedName>
        <fullName evidence="11">Methyl-accepting chemotaxis protein</fullName>
    </submittedName>
</protein>
<evidence type="ECO:0000256" key="6">
    <source>
        <dbReference type="PROSITE-ProRule" id="PRU00284"/>
    </source>
</evidence>
<feature type="domain" description="Methyl-accepting transducer" evidence="9">
    <location>
        <begin position="377"/>
        <end position="627"/>
    </location>
</feature>
<evidence type="ECO:0000256" key="4">
    <source>
        <dbReference type="ARBA" id="ARBA00023224"/>
    </source>
</evidence>
<dbReference type="RefSeq" id="WP_129077776.1">
    <property type="nucleotide sequence ID" value="NZ_QOUX01000027.1"/>
</dbReference>
<dbReference type="Proteomes" id="UP000290649">
    <property type="component" value="Unassembled WGS sequence"/>
</dbReference>
<dbReference type="Pfam" id="PF00672">
    <property type="entry name" value="HAMP"/>
    <property type="match status" value="1"/>
</dbReference>
<keyword evidence="4 6" id="KW-0807">Transducer</keyword>
<feature type="compositionally biased region" description="Acidic residues" evidence="7">
    <location>
        <begin position="682"/>
        <end position="693"/>
    </location>
</feature>
<keyword evidence="8" id="KW-1133">Transmembrane helix</keyword>
<dbReference type="Gene3D" id="6.10.340.10">
    <property type="match status" value="1"/>
</dbReference>
<name>A0A4Q0VVG4_9BACI</name>
<organism evidence="11 12">
    <name type="scientific">Anaerobacillus alkaliphilus</name>
    <dbReference type="NCBI Taxonomy" id="1548597"/>
    <lineage>
        <taxon>Bacteria</taxon>
        <taxon>Bacillati</taxon>
        <taxon>Bacillota</taxon>
        <taxon>Bacilli</taxon>
        <taxon>Bacillales</taxon>
        <taxon>Bacillaceae</taxon>
        <taxon>Anaerobacillus</taxon>
    </lineage>
</organism>
<dbReference type="InterPro" id="IPR003660">
    <property type="entry name" value="HAMP_dom"/>
</dbReference>
<evidence type="ECO:0000259" key="9">
    <source>
        <dbReference type="PROSITE" id="PS50111"/>
    </source>
</evidence>
<feature type="transmembrane region" description="Helical" evidence="8">
    <location>
        <begin position="282"/>
        <end position="304"/>
    </location>
</feature>
<feature type="transmembrane region" description="Helical" evidence="8">
    <location>
        <begin position="7"/>
        <end position="29"/>
    </location>
</feature>
<evidence type="ECO:0000256" key="5">
    <source>
        <dbReference type="ARBA" id="ARBA00029447"/>
    </source>
</evidence>
<proteinExistence type="inferred from homology"/>
<evidence type="ECO:0000259" key="10">
    <source>
        <dbReference type="PROSITE" id="PS50885"/>
    </source>
</evidence>
<dbReference type="SUPFAM" id="SSF58104">
    <property type="entry name" value="Methyl-accepting chemotaxis protein (MCP) signaling domain"/>
    <property type="match status" value="1"/>
</dbReference>
<dbReference type="GO" id="GO:0007165">
    <property type="term" value="P:signal transduction"/>
    <property type="evidence" value="ECO:0007669"/>
    <property type="project" value="UniProtKB-KW"/>
</dbReference>
<evidence type="ECO:0000256" key="3">
    <source>
        <dbReference type="ARBA" id="ARBA00023136"/>
    </source>
</evidence>
<evidence type="ECO:0000256" key="1">
    <source>
        <dbReference type="ARBA" id="ARBA00004236"/>
    </source>
</evidence>
<dbReference type="CDD" id="cd06225">
    <property type="entry name" value="HAMP"/>
    <property type="match status" value="1"/>
</dbReference>
<keyword evidence="12" id="KW-1185">Reference proteome</keyword>
<dbReference type="PANTHER" id="PTHR32089:SF112">
    <property type="entry name" value="LYSOZYME-LIKE PROTEIN-RELATED"/>
    <property type="match status" value="1"/>
</dbReference>
<feature type="domain" description="HAMP" evidence="10">
    <location>
        <begin position="306"/>
        <end position="358"/>
    </location>
</feature>
<comment type="subcellular location">
    <subcellularLocation>
        <location evidence="1">Cell membrane</location>
    </subcellularLocation>
</comment>
<sequence length="705" mass="77778">MLIKTKIRLLTIISIVGIVISVFAFVVSLNSLEGMNERADRTSLAAKVGTEIIYLFSNARTYELDYIYVNSRGSSSDSAREQIGLVNAKIEELALLTSNPTIQGSTEELLSLSAQYIELYDQMVEINDEIGSPLRGLIYNINSSRQNLHTRYDFLQGLFDNEADKAKFHKDYMDMLAYENEFVMLPYQNYYTKFVRQLDLVQQELNKIEDTTGLKGMFNMTLSTYSNNLEKVAALYFEQQNLNLSFNTIVVDIQGVVTRIDQELTNDFLAIEAEKSSFTKNLYITLAIISSIILLTLVISSFLLNRSIVSSVQRLQAGAKIIGDGNLTHRVDESSKDEMGELAKVFNQMSAKVQSSFSIVDNVSKRLASSSSVLEDISAETLAQTEEVSEAIEQIASGAHGQAQDVDFSAQTITTMLEQVTDANLSAQRINEQVDNSLRTGKDGLKAAQDLGQTSVEFINLAEILVENVEKVTQYSSQIGKIVSVIEQISDSTNLLALNASIEAARAGEHGRGFAVVANEVKVLAEKSKLEAKHIHNVISEMNNQMQQLASGAKSLDEYSEKQNDAVNQTVTSIDAIMKQIELISSFTGQIHGTLATLSNSSQDINDKIQNISAASEEFAATAEEVAASSDDQISTMMKVSESAKELNELAQALTEEMKVFILQASEATDEVEDVEDELTNVTEDIEETESSEDVEKNTKTEQSN</sequence>
<dbReference type="Pfam" id="PF00015">
    <property type="entry name" value="MCPsignal"/>
    <property type="match status" value="1"/>
</dbReference>
<keyword evidence="8" id="KW-0812">Transmembrane</keyword>
<evidence type="ECO:0000256" key="2">
    <source>
        <dbReference type="ARBA" id="ARBA00022475"/>
    </source>
</evidence>
<evidence type="ECO:0000313" key="12">
    <source>
        <dbReference type="Proteomes" id="UP000290649"/>
    </source>
</evidence>
<keyword evidence="3 8" id="KW-0472">Membrane</keyword>
<dbReference type="SMART" id="SM00304">
    <property type="entry name" value="HAMP"/>
    <property type="match status" value="1"/>
</dbReference>
<evidence type="ECO:0000256" key="7">
    <source>
        <dbReference type="SAM" id="MobiDB-lite"/>
    </source>
</evidence>
<keyword evidence="2" id="KW-1003">Cell membrane</keyword>
<dbReference type="EMBL" id="QOUX01000027">
    <property type="protein sequence ID" value="RXJ02063.1"/>
    <property type="molecule type" value="Genomic_DNA"/>
</dbReference>
<dbReference type="SMART" id="SM00283">
    <property type="entry name" value="MA"/>
    <property type="match status" value="1"/>
</dbReference>
<feature type="region of interest" description="Disordered" evidence="7">
    <location>
        <begin position="682"/>
        <end position="705"/>
    </location>
</feature>
<dbReference type="AlphaFoldDB" id="A0A4Q0VVG4"/>
<dbReference type="PANTHER" id="PTHR32089">
    <property type="entry name" value="METHYL-ACCEPTING CHEMOTAXIS PROTEIN MCPB"/>
    <property type="match status" value="1"/>
</dbReference>
<dbReference type="PROSITE" id="PS50885">
    <property type="entry name" value="HAMP"/>
    <property type="match status" value="1"/>
</dbReference>